<proteinExistence type="predicted"/>
<evidence type="ECO:0000313" key="1">
    <source>
        <dbReference type="EMBL" id="KAG0573109.1"/>
    </source>
</evidence>
<evidence type="ECO:0000313" key="2">
    <source>
        <dbReference type="Proteomes" id="UP000822688"/>
    </source>
</evidence>
<keyword evidence="2" id="KW-1185">Reference proteome</keyword>
<sequence length="49" mass="5481">MLILHFDLLRRLVALPSVLPSSECCSSLHPLQSLIRLVECGRQPPLAQE</sequence>
<organism evidence="1 2">
    <name type="scientific">Ceratodon purpureus</name>
    <name type="common">Fire moss</name>
    <name type="synonym">Dicranum purpureum</name>
    <dbReference type="NCBI Taxonomy" id="3225"/>
    <lineage>
        <taxon>Eukaryota</taxon>
        <taxon>Viridiplantae</taxon>
        <taxon>Streptophyta</taxon>
        <taxon>Embryophyta</taxon>
        <taxon>Bryophyta</taxon>
        <taxon>Bryophytina</taxon>
        <taxon>Bryopsida</taxon>
        <taxon>Dicranidae</taxon>
        <taxon>Pseudoditrichales</taxon>
        <taxon>Ditrichaceae</taxon>
        <taxon>Ceratodon</taxon>
    </lineage>
</organism>
<comment type="caution">
    <text evidence="1">The sequence shown here is derived from an EMBL/GenBank/DDBJ whole genome shotgun (WGS) entry which is preliminary data.</text>
</comment>
<name>A0A8T0HQQ0_CERPU</name>
<gene>
    <name evidence="1" type="ORF">KC19_VG149700</name>
</gene>
<dbReference type="Proteomes" id="UP000822688">
    <property type="component" value="Chromosome V"/>
</dbReference>
<dbReference type="AlphaFoldDB" id="A0A8T0HQQ0"/>
<dbReference type="EMBL" id="CM026426">
    <property type="protein sequence ID" value="KAG0573109.1"/>
    <property type="molecule type" value="Genomic_DNA"/>
</dbReference>
<reference evidence="1" key="1">
    <citation type="submission" date="2020-06" db="EMBL/GenBank/DDBJ databases">
        <title>WGS assembly of Ceratodon purpureus strain R40.</title>
        <authorList>
            <person name="Carey S.B."/>
            <person name="Jenkins J."/>
            <person name="Shu S."/>
            <person name="Lovell J.T."/>
            <person name="Sreedasyam A."/>
            <person name="Maumus F."/>
            <person name="Tiley G.P."/>
            <person name="Fernandez-Pozo N."/>
            <person name="Barry K."/>
            <person name="Chen C."/>
            <person name="Wang M."/>
            <person name="Lipzen A."/>
            <person name="Daum C."/>
            <person name="Saski C.A."/>
            <person name="Payton A.C."/>
            <person name="Mcbreen J.C."/>
            <person name="Conrad R.E."/>
            <person name="Kollar L.M."/>
            <person name="Olsson S."/>
            <person name="Huttunen S."/>
            <person name="Landis J.B."/>
            <person name="Wickett N.J."/>
            <person name="Johnson M.G."/>
            <person name="Rensing S.A."/>
            <person name="Grimwood J."/>
            <person name="Schmutz J."/>
            <person name="Mcdaniel S.F."/>
        </authorList>
    </citation>
    <scope>NUCLEOTIDE SEQUENCE</scope>
    <source>
        <strain evidence="1">R40</strain>
    </source>
</reference>
<protein>
    <submittedName>
        <fullName evidence="1">Uncharacterized protein</fullName>
    </submittedName>
</protein>
<accession>A0A8T0HQQ0</accession>